<feature type="region of interest" description="Disordered" evidence="3">
    <location>
        <begin position="474"/>
        <end position="516"/>
    </location>
</feature>
<gene>
    <name evidence="5" type="ORF">CXB51_026215</name>
</gene>
<dbReference type="InterPro" id="IPR039537">
    <property type="entry name" value="Retrotran_Ty1/copia-like"/>
</dbReference>
<dbReference type="Pfam" id="PF25597">
    <property type="entry name" value="SH3_retrovirus"/>
    <property type="match status" value="1"/>
</dbReference>
<evidence type="ECO:0000313" key="6">
    <source>
        <dbReference type="Proteomes" id="UP000701853"/>
    </source>
</evidence>
<comment type="caution">
    <text evidence="5">The sequence shown here is derived from an EMBL/GenBank/DDBJ whole genome shotgun (WGS) entry which is preliminary data.</text>
</comment>
<evidence type="ECO:0000259" key="4">
    <source>
        <dbReference type="PROSITE" id="PS50994"/>
    </source>
</evidence>
<dbReference type="CDD" id="cd09272">
    <property type="entry name" value="RNase_HI_RT_Ty1"/>
    <property type="match status" value="1"/>
</dbReference>
<dbReference type="PROSITE" id="PS50994">
    <property type="entry name" value="INTEGRASE"/>
    <property type="match status" value="1"/>
</dbReference>
<dbReference type="InterPro" id="IPR036397">
    <property type="entry name" value="RNaseH_sf"/>
</dbReference>
<feature type="compositionally biased region" description="Polar residues" evidence="3">
    <location>
        <begin position="490"/>
        <end position="499"/>
    </location>
</feature>
<accession>A0A8J5YDZ9</accession>
<dbReference type="GO" id="GO:0015074">
    <property type="term" value="P:DNA integration"/>
    <property type="evidence" value="ECO:0007669"/>
    <property type="project" value="InterPro"/>
</dbReference>
<dbReference type="Pfam" id="PF13976">
    <property type="entry name" value="gag_pre-integrs"/>
    <property type="match status" value="1"/>
</dbReference>
<dbReference type="PANTHER" id="PTHR42648">
    <property type="entry name" value="TRANSPOSASE, PUTATIVE-RELATED"/>
    <property type="match status" value="1"/>
</dbReference>
<dbReference type="AlphaFoldDB" id="A0A8J5YDZ9"/>
<sequence>MARVSHPGDRLASEVTFPSLASGLPPGSFLAVSQSDVLGENWWLASRRMRPSGPRLGVGPSSDFGLNAPPVSDYVQLDPSLGHITMLGCRSHIIPLSLDLIVVAQTPIFQFPLALHLWYPDSGASHHVYRNDSTLHGSTPYSGTSSLLMGDGTPTTISSDIRTRTTLLKGHIRDGLYHFSSSVISAHTAEAQTAVPNGPWSRSKDCNVFSLWLKCLGHPSASVIKSVLDKCSIASNKFCLDTICTTCQKGKSHKLPFLNSTTEYYELFALVVSDLWGPASFQSDWGGEYRAFTSVLASQGTIHRLTYPYTFKQNRVAQRKHRHTVEMGIKLLAQANLLMEYWGYAFCCVVRLINRLPTSVLKGQTPFRALHGQEPTYDHLRVFGCCCFPYLRLFLHHKLDFRSQPSIFLGYSSQHKGYYCLLPNVRFLSPIMLCFENQFLSTESEIKGFVPMNSQYVSTFVPLIKKVPSRPLEFSTAQPSAPTSHPADCSSHSSPSQAGVGSDREPHSSSFPNGDDVRCSTELAASVPSSLNIQMSSLPMPNNHPIVTRSKASFFKPKVMSVKVVEPSKIEEAFSTSKWRAAAQAKYDALIYNSTWDLIPSPPNRKIIGYKWLFKIKKNPDGTVARRKARLVVKGYFTEVFMQQLPGYVQHDSNGKPFVCHLKKALYGLRQALCPWFEKLKKFLVSVGFIITKSDTSLFVRITSDSTLYVLVYADDIIITGSVLTSINCFVQQLNDEFSFKDMGDLHYFLGVEVTRSSTECLNLCQKKYIRYILDRSLMSHAKSVHTPMVSSSSMSKDDDDHLCDLFEYRSLMLTGGWILMIGGPYRDTVYNLVTLLYLGVPRDNKCSSAVAVAANPVLHSKFKHVELDIFFVREKVTNGSVSVGEVPACDQVADILTKPLLVSYFTLFRSLLRVLPVGKMDEC</sequence>
<reference evidence="5 6" key="1">
    <citation type="journal article" date="2021" name="bioRxiv">
        <title>The Gossypium anomalum genome as a resource for cotton improvement and evolutionary analysis of hybrid incompatibility.</title>
        <authorList>
            <person name="Grover C.E."/>
            <person name="Yuan D."/>
            <person name="Arick M.A."/>
            <person name="Miller E.R."/>
            <person name="Hu G."/>
            <person name="Peterson D.G."/>
            <person name="Wendel J.F."/>
            <person name="Udall J.A."/>
        </authorList>
    </citation>
    <scope>NUCLEOTIDE SEQUENCE [LARGE SCALE GENOMIC DNA]</scope>
    <source>
        <strain evidence="5">JFW-Udall</strain>
        <tissue evidence="5">Leaf</tissue>
    </source>
</reference>
<keyword evidence="1" id="KW-0479">Metal-binding</keyword>
<dbReference type="GO" id="GO:0016787">
    <property type="term" value="F:hydrolase activity"/>
    <property type="evidence" value="ECO:0007669"/>
    <property type="project" value="UniProtKB-KW"/>
</dbReference>
<protein>
    <recommendedName>
        <fullName evidence="4">Integrase catalytic domain-containing protein</fullName>
    </recommendedName>
</protein>
<evidence type="ECO:0000256" key="2">
    <source>
        <dbReference type="ARBA" id="ARBA00022801"/>
    </source>
</evidence>
<evidence type="ECO:0000256" key="1">
    <source>
        <dbReference type="ARBA" id="ARBA00022723"/>
    </source>
</evidence>
<name>A0A8J5YDZ9_9ROSI</name>
<dbReference type="OrthoDB" id="1749397at2759"/>
<dbReference type="GO" id="GO:0046872">
    <property type="term" value="F:metal ion binding"/>
    <property type="evidence" value="ECO:0007669"/>
    <property type="project" value="UniProtKB-KW"/>
</dbReference>
<dbReference type="EMBL" id="JAHUZN010000010">
    <property type="protein sequence ID" value="KAG8481468.1"/>
    <property type="molecule type" value="Genomic_DNA"/>
</dbReference>
<dbReference type="InterPro" id="IPR025724">
    <property type="entry name" value="GAG-pre-integrase_dom"/>
</dbReference>
<dbReference type="Gene3D" id="3.30.420.10">
    <property type="entry name" value="Ribonuclease H-like superfamily/Ribonuclease H"/>
    <property type="match status" value="1"/>
</dbReference>
<dbReference type="PANTHER" id="PTHR42648:SF26">
    <property type="entry name" value="INTEGRASE CATALYTIC DOMAIN-CONTAINING PROTEIN"/>
    <property type="match status" value="1"/>
</dbReference>
<dbReference type="InterPro" id="IPR057670">
    <property type="entry name" value="SH3_retrovirus"/>
</dbReference>
<dbReference type="Pfam" id="PF07727">
    <property type="entry name" value="RVT_2"/>
    <property type="match status" value="1"/>
</dbReference>
<proteinExistence type="predicted"/>
<keyword evidence="2" id="KW-0378">Hydrolase</keyword>
<dbReference type="InterPro" id="IPR012337">
    <property type="entry name" value="RNaseH-like_sf"/>
</dbReference>
<dbReference type="GO" id="GO:0003676">
    <property type="term" value="F:nucleic acid binding"/>
    <property type="evidence" value="ECO:0007669"/>
    <property type="project" value="InterPro"/>
</dbReference>
<evidence type="ECO:0000313" key="5">
    <source>
        <dbReference type="EMBL" id="KAG8481468.1"/>
    </source>
</evidence>
<dbReference type="InterPro" id="IPR001584">
    <property type="entry name" value="Integrase_cat-core"/>
</dbReference>
<dbReference type="InterPro" id="IPR013103">
    <property type="entry name" value="RVT_2"/>
</dbReference>
<dbReference type="Proteomes" id="UP000701853">
    <property type="component" value="Chromosome 10"/>
</dbReference>
<keyword evidence="6" id="KW-1185">Reference proteome</keyword>
<organism evidence="5 6">
    <name type="scientific">Gossypium anomalum</name>
    <dbReference type="NCBI Taxonomy" id="47600"/>
    <lineage>
        <taxon>Eukaryota</taxon>
        <taxon>Viridiplantae</taxon>
        <taxon>Streptophyta</taxon>
        <taxon>Embryophyta</taxon>
        <taxon>Tracheophyta</taxon>
        <taxon>Spermatophyta</taxon>
        <taxon>Magnoliopsida</taxon>
        <taxon>eudicotyledons</taxon>
        <taxon>Gunneridae</taxon>
        <taxon>Pentapetalae</taxon>
        <taxon>rosids</taxon>
        <taxon>malvids</taxon>
        <taxon>Malvales</taxon>
        <taxon>Malvaceae</taxon>
        <taxon>Malvoideae</taxon>
        <taxon>Gossypium</taxon>
    </lineage>
</organism>
<dbReference type="SUPFAM" id="SSF53098">
    <property type="entry name" value="Ribonuclease H-like"/>
    <property type="match status" value="1"/>
</dbReference>
<feature type="domain" description="Integrase catalytic" evidence="4">
    <location>
        <begin position="195"/>
        <end position="374"/>
    </location>
</feature>
<evidence type="ECO:0000256" key="3">
    <source>
        <dbReference type="SAM" id="MobiDB-lite"/>
    </source>
</evidence>